<organism evidence="2 3">
    <name type="scientific">Purpureocillium lavendulum</name>
    <dbReference type="NCBI Taxonomy" id="1247861"/>
    <lineage>
        <taxon>Eukaryota</taxon>
        <taxon>Fungi</taxon>
        <taxon>Dikarya</taxon>
        <taxon>Ascomycota</taxon>
        <taxon>Pezizomycotina</taxon>
        <taxon>Sordariomycetes</taxon>
        <taxon>Hypocreomycetidae</taxon>
        <taxon>Hypocreales</taxon>
        <taxon>Ophiocordycipitaceae</taxon>
        <taxon>Purpureocillium</taxon>
    </lineage>
</organism>
<comment type="caution">
    <text evidence="2">The sequence shown here is derived from an EMBL/GenBank/DDBJ whole genome shotgun (WGS) entry which is preliminary data.</text>
</comment>
<protein>
    <submittedName>
        <fullName evidence="2">Uncharacterized protein</fullName>
    </submittedName>
</protein>
<evidence type="ECO:0000313" key="3">
    <source>
        <dbReference type="Proteomes" id="UP001163105"/>
    </source>
</evidence>
<feature type="signal peptide" evidence="1">
    <location>
        <begin position="1"/>
        <end position="20"/>
    </location>
</feature>
<proteinExistence type="predicted"/>
<reference evidence="2" key="1">
    <citation type="submission" date="2023-01" db="EMBL/GenBank/DDBJ databases">
        <title>The growth and conidiation of Purpureocillium lavendulum are regulated by nitrogen source and histone H3K14 acetylation.</title>
        <authorList>
            <person name="Tang P."/>
            <person name="Han J."/>
            <person name="Zhang C."/>
            <person name="Tang P."/>
            <person name="Qi F."/>
            <person name="Zhang K."/>
            <person name="Liang L."/>
        </authorList>
    </citation>
    <scope>NUCLEOTIDE SEQUENCE</scope>
    <source>
        <strain evidence="2">YMF1.00683</strain>
    </source>
</reference>
<feature type="chain" id="PRO_5044289394" evidence="1">
    <location>
        <begin position="21"/>
        <end position="120"/>
    </location>
</feature>
<keyword evidence="3" id="KW-1185">Reference proteome</keyword>
<dbReference type="EMBL" id="JAQHRD010000001">
    <property type="protein sequence ID" value="KAJ6445701.1"/>
    <property type="molecule type" value="Genomic_DNA"/>
</dbReference>
<dbReference type="Proteomes" id="UP001163105">
    <property type="component" value="Unassembled WGS sequence"/>
</dbReference>
<accession>A0AB34G4F9</accession>
<evidence type="ECO:0000313" key="2">
    <source>
        <dbReference type="EMBL" id="KAJ6445701.1"/>
    </source>
</evidence>
<evidence type="ECO:0000256" key="1">
    <source>
        <dbReference type="SAM" id="SignalP"/>
    </source>
</evidence>
<keyword evidence="1" id="KW-0732">Signal</keyword>
<dbReference type="AlphaFoldDB" id="A0AB34G4F9"/>
<gene>
    <name evidence="2" type="ORF">O9K51_00464</name>
</gene>
<sequence>MKVSAAAAAAAALLAAPVAARPALSDMGTRFRLKECETFHDCGGFEGYANIPGVYADAEKNNFAEPLSCTYCFTLPPEQDRDDISWCVKKPPVSGTALEKASNECPCSSEDEVQIASSKV</sequence>
<name>A0AB34G4F9_9HYPO</name>